<gene>
    <name evidence="8" type="ORF">E3Q02_00717</name>
</gene>
<evidence type="ECO:0000256" key="1">
    <source>
        <dbReference type="ARBA" id="ARBA00004308"/>
    </source>
</evidence>
<evidence type="ECO:0000313" key="9">
    <source>
        <dbReference type="Proteomes" id="UP000309601"/>
    </source>
</evidence>
<feature type="compositionally biased region" description="Basic residues" evidence="6">
    <location>
        <begin position="1790"/>
        <end position="1801"/>
    </location>
</feature>
<feature type="compositionally biased region" description="Polar residues" evidence="6">
    <location>
        <begin position="1037"/>
        <end position="1068"/>
    </location>
</feature>
<evidence type="ECO:0000256" key="6">
    <source>
        <dbReference type="SAM" id="MobiDB-lite"/>
    </source>
</evidence>
<evidence type="ECO:0000313" key="8">
    <source>
        <dbReference type="EMBL" id="TIC69818.1"/>
    </source>
</evidence>
<organism evidence="8 9">
    <name type="scientific">Wallemia mellicola</name>
    <dbReference type="NCBI Taxonomy" id="1708541"/>
    <lineage>
        <taxon>Eukaryota</taxon>
        <taxon>Fungi</taxon>
        <taxon>Dikarya</taxon>
        <taxon>Basidiomycota</taxon>
        <taxon>Wallemiomycotina</taxon>
        <taxon>Wallemiomycetes</taxon>
        <taxon>Wallemiales</taxon>
        <taxon>Wallemiaceae</taxon>
        <taxon>Wallemia</taxon>
    </lineage>
</organism>
<accession>A0AB38N1K5</accession>
<evidence type="ECO:0000256" key="5">
    <source>
        <dbReference type="ARBA" id="ARBA00023136"/>
    </source>
</evidence>
<comment type="similarity">
    <text evidence="2">Belongs to the adaptor complexes large subunit family.</text>
</comment>
<feature type="region of interest" description="Disordered" evidence="6">
    <location>
        <begin position="1146"/>
        <end position="1197"/>
    </location>
</feature>
<feature type="compositionally biased region" description="Basic and acidic residues" evidence="6">
    <location>
        <begin position="1024"/>
        <end position="1036"/>
    </location>
</feature>
<feature type="region of interest" description="Disordered" evidence="6">
    <location>
        <begin position="1790"/>
        <end position="1822"/>
    </location>
</feature>
<keyword evidence="3" id="KW-0813">Transport</keyword>
<proteinExistence type="inferred from homology"/>
<name>A0AB38N1K5_9BASI</name>
<feature type="compositionally biased region" description="Basic and acidic residues" evidence="6">
    <location>
        <begin position="1765"/>
        <end position="1775"/>
    </location>
</feature>
<reference evidence="8 9" key="1">
    <citation type="submission" date="2019-03" db="EMBL/GenBank/DDBJ databases">
        <title>Sequencing 25 genomes of Wallemia mellicola.</title>
        <authorList>
            <person name="Gostincar C."/>
        </authorList>
    </citation>
    <scope>NUCLEOTIDE SEQUENCE [LARGE SCALE GENOMIC DNA]</scope>
    <source>
        <strain evidence="8 9">EXF-1274</strain>
    </source>
</reference>
<dbReference type="GO" id="GO:0012505">
    <property type="term" value="C:endomembrane system"/>
    <property type="evidence" value="ECO:0007669"/>
    <property type="project" value="UniProtKB-SubCell"/>
</dbReference>
<dbReference type="SUPFAM" id="SSF48371">
    <property type="entry name" value="ARM repeat"/>
    <property type="match status" value="1"/>
</dbReference>
<feature type="domain" description="Clathrin/coatomer adaptor adaptin-like N-terminal" evidence="7">
    <location>
        <begin position="1"/>
        <end position="436"/>
    </location>
</feature>
<dbReference type="InterPro" id="IPR017956">
    <property type="entry name" value="AT_hook_DNA-bd_motif"/>
</dbReference>
<protein>
    <recommendedName>
        <fullName evidence="7">Clathrin/coatomer adaptor adaptin-like N-terminal domain-containing protein</fullName>
    </recommendedName>
</protein>
<dbReference type="Pfam" id="PF01602">
    <property type="entry name" value="Adaptin_N"/>
    <property type="match status" value="1"/>
</dbReference>
<feature type="compositionally biased region" description="Polar residues" evidence="6">
    <location>
        <begin position="1086"/>
        <end position="1110"/>
    </location>
</feature>
<sequence length="2194" mass="248796">MTVGKDVSGLFPDVLKNMQTEDLEQKKLVYLYLMNYAKTQPELVILAVNTFVKDASDPNPLVRALSIRTMGCLRAEKIIDYLSDPLAAGLQDDNPYVRKTAALCVAKMYDLKPSLAIDRGFVETLQELVGDPNPTVVANAVTALTDIHNSPHPDSPGFIIDRDILNKILVALNECTEWGRISILSALCRYTPTEEKETEYICERVLPQFQHANGSVVLSAIKVVMINLQRLQREDFIRQLVRKMAPPLVTLVASEPEVQWVALRNINLILQARPDVLSSELRVFFCKYSDAQYNKVEKLDILVKLANENNVDTLLNELKEYASEVDVDFVRRSIRAIGRCAIKIEDAAERCVQVLVDLINTKVSYVVQEAVIVIKDIFRKYPNSYEAIIPTLCENLEEIDEPESKASLIWILGENAEKIVNVEELLETYLDSFIEDSYPSITIADRPPIVIPNLTVSRAILEELVQEISSLAAAYHKPASTFVGKGRLGIESIKKINPNEENENISKQKALNTVAQGVKAENLLDLDEDASPSTTQSPQESFNSFTANTATSNINHAPSPAQSNPVDDLLGLFGNATVSNPSSDIQTLVKYIKAQLDPSVDINNATEQLKLALKEKAPPISSKDGSQAIMFELLNFDDTQTSLASLLERYGNDIRVRTDSDMNWFVITGLNHKPAKLSQMISKMTGYDSKTVFYCVKILIELDLVVKMHTVYRGSTTNVAIHRKFLASSPHYRAHALTEAEPAKNDSDNEAIDFEETVQGRDASGLPEFSELNDDNGSKSSEKVIEEDMIKLESDDEDDDDDVVSDNFGAGIAITVEKQILNLIHESGIEGMTISSVISALPTINRRTVENILLRHETDHDPASLTDLALKSTTEMNGRERRQRFFTRKNYILLAEKEGLDIPVEDLVSDQSGSLNVINSALGCSSRQEYQASATRMIGSIGGQVATPKKLGRPPKAESSKSAMPTPKPKGRPRKSEASQTPSEVPKKRGRPRKSEIIEDQPKKKGRASKNTIEINDDDDDDEKTVKDVTKKHSELQENVSESIPLNATPEETQPPSEVSLKTSQTAPQRAYHNPELDMVGDDNSHMSTPNKRQQLNTQEVAHNTINVTNDVDKDSYLKKRKLRSRKSGIAPIVIDVEDVSQDHILTKRKRVQSPQDSGDESDAYEPGEDHDEKEDGTSENQGVEDEKGNIQEPQPKVITEVENQVNKLQYDTSQQQNASEINELDVKRDVDTAISDNQMESTMTSTSKLANGTPRSKTTKRAIQQMRASRTDLSQHRRIQDLYNAIKSAGGMVEAVRELFDVYQKYVHGPNHETAAQIDRPVVRKTLNVLFNEGKLKETKVSSRTYGGASMQKRLIYVSDIDTHSEAFRKKKEELGQDLMKRYQPKASFKEVDTENIGYINFRRKYAADNLPENCTDPSQKENIRNLILSDVKAMARLHGYMTGRFAKAHTLYSLLSQEMQQKDQLSSKMSDDEPIVCMNYFKRDIPLNMYMKLIPWTTFDGMAFEYKNDPSKSKLRIKDLPEYLQELVSLSFSKRRHFITECVRILWHLNLVELMEEIEVTDEIVTDVSNLKGVRELKTPNRLLYFRLKKDGLFLSFEDKPVLIDGMTLNTNEDIDTYFERLKVLALSSQDASMTANEKSKNPDMTNFSHFASYIQKHQSWQNDMMLSAMQKRLLANYTGKRSDIPRPGTEEEYKEIAYTCGAPLPLVKRYIEEETSKQEKLKLGVTLHRPKKNKNTTKKLKKSSKYSRSIDAKVKKARSRHMRSEESEKDSFEDAEDAAIVEQIREFRKKNEKKKKSKPTKENPYRLDPPLSEPPGKSPEELIEEHKRLCTSARQTKNYSYWNPETDELLRDSIAIIKARTRNHKNPSLSAALHVFPRFKTGQLRNHEKTLLENREEHVYMERLANEYESLCKDLVKEKKMEKNRSLSLDKIDFIEHLKLIRIYIDKRALYINTTSTGKGSSILEVPDDVQSFFDQYDIAEETHHAQQYQDLQSVLFDTAQTEIAREHAYSRMVLFDSYENCISRPVNTVDELNIRLSEVAIKVSFMQLINILLTHLKMSTHDRSEGHMERSQEFLKKIPDEAFQISFKRIKDENILYLPANKSGPTALYAFSDIYKHDSHGPWQAEFMQDFFDDIMSVQKGDVNNWPIVVQESLQAALLSCISSNQIKCSINIENFSARIDSIGSRDVRK</sequence>
<comment type="caution">
    <text evidence="8">The sequence shown here is derived from an EMBL/GenBank/DDBJ whole genome shotgun (WGS) entry which is preliminary data.</text>
</comment>
<comment type="subcellular location">
    <subcellularLocation>
        <location evidence="1">Endomembrane system</location>
    </subcellularLocation>
</comment>
<evidence type="ECO:0000256" key="2">
    <source>
        <dbReference type="ARBA" id="ARBA00006613"/>
    </source>
</evidence>
<feature type="compositionally biased region" description="Acidic residues" evidence="6">
    <location>
        <begin position="1158"/>
        <end position="1175"/>
    </location>
</feature>
<keyword evidence="5" id="KW-0472">Membrane</keyword>
<feature type="region of interest" description="Disordered" evidence="6">
    <location>
        <begin position="1729"/>
        <end position="1778"/>
    </location>
</feature>
<evidence type="ECO:0000256" key="3">
    <source>
        <dbReference type="ARBA" id="ARBA00022448"/>
    </source>
</evidence>
<dbReference type="EMBL" id="SPRW01000005">
    <property type="protein sequence ID" value="TIC69818.1"/>
    <property type="molecule type" value="Genomic_DNA"/>
</dbReference>
<feature type="compositionally biased region" description="Basic residues" evidence="6">
    <location>
        <begin position="1731"/>
        <end position="1748"/>
    </location>
</feature>
<dbReference type="GO" id="GO:0030117">
    <property type="term" value="C:membrane coat"/>
    <property type="evidence" value="ECO:0007669"/>
    <property type="project" value="InterPro"/>
</dbReference>
<evidence type="ECO:0000256" key="4">
    <source>
        <dbReference type="ARBA" id="ARBA00022927"/>
    </source>
</evidence>
<dbReference type="GO" id="GO:0006886">
    <property type="term" value="P:intracellular protein transport"/>
    <property type="evidence" value="ECO:0007669"/>
    <property type="project" value="InterPro"/>
</dbReference>
<dbReference type="Proteomes" id="UP000309601">
    <property type="component" value="Unassembled WGS sequence"/>
</dbReference>
<dbReference type="SMART" id="SM00384">
    <property type="entry name" value="AT_hook"/>
    <property type="match status" value="3"/>
</dbReference>
<feature type="region of interest" description="Disordered" evidence="6">
    <location>
        <begin position="941"/>
        <end position="1114"/>
    </location>
</feature>
<dbReference type="InterPro" id="IPR026739">
    <property type="entry name" value="AP_beta"/>
</dbReference>
<dbReference type="GO" id="GO:0003677">
    <property type="term" value="F:DNA binding"/>
    <property type="evidence" value="ECO:0007669"/>
    <property type="project" value="InterPro"/>
</dbReference>
<dbReference type="Gene3D" id="1.25.10.10">
    <property type="entry name" value="Leucine-rich Repeat Variant"/>
    <property type="match status" value="1"/>
</dbReference>
<dbReference type="PANTHER" id="PTHR11134">
    <property type="entry name" value="ADAPTOR COMPLEX SUBUNIT BETA FAMILY MEMBER"/>
    <property type="match status" value="1"/>
</dbReference>
<dbReference type="InterPro" id="IPR016024">
    <property type="entry name" value="ARM-type_fold"/>
</dbReference>
<evidence type="ECO:0000259" key="7">
    <source>
        <dbReference type="Pfam" id="PF01602"/>
    </source>
</evidence>
<dbReference type="InterPro" id="IPR011989">
    <property type="entry name" value="ARM-like"/>
</dbReference>
<feature type="compositionally biased region" description="Basic and acidic residues" evidence="6">
    <location>
        <begin position="993"/>
        <end position="1003"/>
    </location>
</feature>
<dbReference type="GO" id="GO:0016192">
    <property type="term" value="P:vesicle-mediated transport"/>
    <property type="evidence" value="ECO:0007669"/>
    <property type="project" value="InterPro"/>
</dbReference>
<keyword evidence="4" id="KW-0653">Protein transport</keyword>
<dbReference type="InterPro" id="IPR002553">
    <property type="entry name" value="Clathrin/coatomer_adapt-like_N"/>
</dbReference>